<accession>A0AAV7JSH4</accession>
<protein>
    <submittedName>
        <fullName evidence="2">Uncharacterized protein</fullName>
    </submittedName>
</protein>
<dbReference type="Proteomes" id="UP001165289">
    <property type="component" value="Unassembled WGS sequence"/>
</dbReference>
<gene>
    <name evidence="2" type="ORF">LOD99_5092</name>
</gene>
<feature type="region of interest" description="Disordered" evidence="1">
    <location>
        <begin position="55"/>
        <end position="112"/>
    </location>
</feature>
<feature type="compositionally biased region" description="Low complexity" evidence="1">
    <location>
        <begin position="83"/>
        <end position="95"/>
    </location>
</feature>
<name>A0AAV7JSH4_9METZ</name>
<feature type="compositionally biased region" description="Acidic residues" evidence="1">
    <location>
        <begin position="102"/>
        <end position="112"/>
    </location>
</feature>
<keyword evidence="3" id="KW-1185">Reference proteome</keyword>
<proteinExistence type="predicted"/>
<reference evidence="2 3" key="1">
    <citation type="journal article" date="2023" name="BMC Biol.">
        <title>The compact genome of the sponge Oopsacas minuta (Hexactinellida) is lacking key metazoan core genes.</title>
        <authorList>
            <person name="Santini S."/>
            <person name="Schenkelaars Q."/>
            <person name="Jourda C."/>
            <person name="Duchesne M."/>
            <person name="Belahbib H."/>
            <person name="Rocher C."/>
            <person name="Selva M."/>
            <person name="Riesgo A."/>
            <person name="Vervoort M."/>
            <person name="Leys S.P."/>
            <person name="Kodjabachian L."/>
            <person name="Le Bivic A."/>
            <person name="Borchiellini C."/>
            <person name="Claverie J.M."/>
            <person name="Renard E."/>
        </authorList>
    </citation>
    <scope>NUCLEOTIDE SEQUENCE [LARGE SCALE GENOMIC DNA]</scope>
    <source>
        <strain evidence="2">SPO-2</strain>
    </source>
</reference>
<organism evidence="2 3">
    <name type="scientific">Oopsacas minuta</name>
    <dbReference type="NCBI Taxonomy" id="111878"/>
    <lineage>
        <taxon>Eukaryota</taxon>
        <taxon>Metazoa</taxon>
        <taxon>Porifera</taxon>
        <taxon>Hexactinellida</taxon>
        <taxon>Hexasterophora</taxon>
        <taxon>Lyssacinosida</taxon>
        <taxon>Leucopsacidae</taxon>
        <taxon>Oopsacas</taxon>
    </lineage>
</organism>
<comment type="caution">
    <text evidence="2">The sequence shown here is derived from an EMBL/GenBank/DDBJ whole genome shotgun (WGS) entry which is preliminary data.</text>
</comment>
<evidence type="ECO:0000256" key="1">
    <source>
        <dbReference type="SAM" id="MobiDB-lite"/>
    </source>
</evidence>
<evidence type="ECO:0000313" key="3">
    <source>
        <dbReference type="Proteomes" id="UP001165289"/>
    </source>
</evidence>
<feature type="compositionally biased region" description="Low complexity" evidence="1">
    <location>
        <begin position="58"/>
        <end position="70"/>
    </location>
</feature>
<dbReference type="EMBL" id="JAKMXF010000303">
    <property type="protein sequence ID" value="KAI6651484.1"/>
    <property type="molecule type" value="Genomic_DNA"/>
</dbReference>
<sequence>MTNGRLSPQLIPSDPHELTLEEDPVVIAFYDVLIDDFSNSSMFFSFSPDDLEVTTPFSSSQTEMETTSSSYIDPDSDLSGEFSTDTPNTTDTSSSGGHTVGEDEDYYYDSDF</sequence>
<evidence type="ECO:0000313" key="2">
    <source>
        <dbReference type="EMBL" id="KAI6651484.1"/>
    </source>
</evidence>
<dbReference type="AlphaFoldDB" id="A0AAV7JSH4"/>